<comment type="caution">
    <text evidence="1">The sequence shown here is derived from an EMBL/GenBank/DDBJ whole genome shotgun (WGS) entry which is preliminary data.</text>
</comment>
<dbReference type="AlphaFoldDB" id="A0A6A3KMD1"/>
<proteinExistence type="predicted"/>
<evidence type="ECO:0000313" key="2">
    <source>
        <dbReference type="Proteomes" id="UP000435112"/>
    </source>
</evidence>
<name>A0A6A3KMD1_9STRA</name>
<protein>
    <submittedName>
        <fullName evidence="1">Uncharacterized protein</fullName>
    </submittedName>
</protein>
<reference evidence="1 2" key="1">
    <citation type="submission" date="2018-09" db="EMBL/GenBank/DDBJ databases">
        <title>Genomic investigation of the strawberry pathogen Phytophthora fragariae indicates pathogenicity is determined by transcriptional variation in three key races.</title>
        <authorList>
            <person name="Adams T.M."/>
            <person name="Armitage A.D."/>
            <person name="Sobczyk M.K."/>
            <person name="Bates H.J."/>
            <person name="Dunwell J.M."/>
            <person name="Nellist C.F."/>
            <person name="Harrison R.J."/>
        </authorList>
    </citation>
    <scope>NUCLEOTIDE SEQUENCE [LARGE SCALE GENOMIC DNA]</scope>
    <source>
        <strain evidence="1 2">SCRP324</strain>
    </source>
</reference>
<evidence type="ECO:0000313" key="1">
    <source>
        <dbReference type="EMBL" id="KAE9008430.1"/>
    </source>
</evidence>
<organism evidence="1 2">
    <name type="scientific">Phytophthora rubi</name>
    <dbReference type="NCBI Taxonomy" id="129364"/>
    <lineage>
        <taxon>Eukaryota</taxon>
        <taxon>Sar</taxon>
        <taxon>Stramenopiles</taxon>
        <taxon>Oomycota</taxon>
        <taxon>Peronosporomycetes</taxon>
        <taxon>Peronosporales</taxon>
        <taxon>Peronosporaceae</taxon>
        <taxon>Phytophthora</taxon>
    </lineage>
</organism>
<accession>A0A6A3KMD1</accession>
<dbReference type="EMBL" id="QXFU01001183">
    <property type="protein sequence ID" value="KAE9008430.1"/>
    <property type="molecule type" value="Genomic_DNA"/>
</dbReference>
<gene>
    <name evidence="1" type="ORF">PR002_g15906</name>
</gene>
<sequence length="137" mass="14936">MFLTCCVVTTTLSLGKYTQHPLVSSPMPTIMAFCAHCAKFFLCGSRYTGHGKSNTTISPSGGDLPVSTTFNGDTRPELELVGARRTEPRHPRTSAEAHMRRPYTAPCSWWCGACAWPCHCWTGSAPLCAAWPRALAE</sequence>
<dbReference type="Proteomes" id="UP000435112">
    <property type="component" value="Unassembled WGS sequence"/>
</dbReference>